<dbReference type="OrthoDB" id="7353324at2"/>
<dbReference type="InterPro" id="IPR005546">
    <property type="entry name" value="Autotransporte_beta"/>
</dbReference>
<gene>
    <name evidence="3" type="ORF">GHC57_07155</name>
</gene>
<feature type="chain" id="PRO_5031312061" description="Autotransporter domain-containing protein" evidence="1">
    <location>
        <begin position="19"/>
        <end position="402"/>
    </location>
</feature>
<dbReference type="EMBL" id="WIVE01000016">
    <property type="protein sequence ID" value="MQX36294.1"/>
    <property type="molecule type" value="Genomic_DNA"/>
</dbReference>
<dbReference type="InterPro" id="IPR036709">
    <property type="entry name" value="Autotransporte_beta_dom_sf"/>
</dbReference>
<feature type="domain" description="Autotransporter" evidence="2">
    <location>
        <begin position="156"/>
        <end position="402"/>
    </location>
</feature>
<dbReference type="SMART" id="SM00869">
    <property type="entry name" value="Autotransporter"/>
    <property type="match status" value="1"/>
</dbReference>
<proteinExistence type="predicted"/>
<dbReference type="Gene3D" id="2.40.128.130">
    <property type="entry name" value="Autotransporter beta-domain"/>
    <property type="match status" value="1"/>
</dbReference>
<dbReference type="RefSeq" id="WP_153342655.1">
    <property type="nucleotide sequence ID" value="NZ_WIVE01000016.1"/>
</dbReference>
<feature type="signal peptide" evidence="1">
    <location>
        <begin position="1"/>
        <end position="18"/>
    </location>
</feature>
<name>A0A7X2D2H4_9PROT</name>
<dbReference type="AlphaFoldDB" id="A0A7X2D2H4"/>
<dbReference type="Proteomes" id="UP000434582">
    <property type="component" value="Unassembled WGS sequence"/>
</dbReference>
<evidence type="ECO:0000313" key="4">
    <source>
        <dbReference type="Proteomes" id="UP000434582"/>
    </source>
</evidence>
<evidence type="ECO:0000259" key="2">
    <source>
        <dbReference type="PROSITE" id="PS51208"/>
    </source>
</evidence>
<comment type="caution">
    <text evidence="3">The sequence shown here is derived from an EMBL/GenBank/DDBJ whole genome shotgun (WGS) entry which is preliminary data.</text>
</comment>
<evidence type="ECO:0000256" key="1">
    <source>
        <dbReference type="SAM" id="SignalP"/>
    </source>
</evidence>
<evidence type="ECO:0000313" key="3">
    <source>
        <dbReference type="EMBL" id="MQX36294.1"/>
    </source>
</evidence>
<dbReference type="SUPFAM" id="SSF103515">
    <property type="entry name" value="Autotransporter"/>
    <property type="match status" value="1"/>
</dbReference>
<keyword evidence="4" id="KW-1185">Reference proteome</keyword>
<dbReference type="Pfam" id="PF03797">
    <property type="entry name" value="Autotransporter"/>
    <property type="match status" value="1"/>
</dbReference>
<dbReference type="PROSITE" id="PS51208">
    <property type="entry name" value="AUTOTRANSPORTER"/>
    <property type="match status" value="1"/>
</dbReference>
<sequence length="402" mass="43031">MAALAAAAVLTVGAPAFAQEYSVNWLDSYDPDGITSGGIINGKDWYISTGETSQVWSIDGEIIFSGLIGSETDADWERFFNALGIGTATTERAIEDSSETNTRISTRTLVMNIANRAATLARAVRGTSLAQGGGLSDDEGGASLTGLAGGDIGEWAIGRFGIWADGSGTMFSDRTSSDDFWGNQLSFMGGADYRYTDRFMVGAGLGFERVEVDFKSNRTRLVTYINTTLYGAYLVTDSISLNAFGSYAPGLNSMHWAAGDGEGFMSHRFITSGNVAYNNAFDRVTTNAFAGLSYSYETFDSYENNGGTTIEPDDSQLAQVYASGDVGYMFETDGGALEPFVSARLEYDFVSEGNNDRFGSVLGGGVRAIWTEGLFVEAFGNTEVARSDESATSFGLNMRVQF</sequence>
<accession>A0A7X2D2H4</accession>
<organism evidence="3 4">
    <name type="scientific">Roseospira navarrensis</name>
    <dbReference type="NCBI Taxonomy" id="140058"/>
    <lineage>
        <taxon>Bacteria</taxon>
        <taxon>Pseudomonadati</taxon>
        <taxon>Pseudomonadota</taxon>
        <taxon>Alphaproteobacteria</taxon>
        <taxon>Rhodospirillales</taxon>
        <taxon>Rhodospirillaceae</taxon>
        <taxon>Roseospira</taxon>
    </lineage>
</organism>
<reference evidence="3 4" key="1">
    <citation type="submission" date="2019-10" db="EMBL/GenBank/DDBJ databases">
        <title>Draft whole-genome sequence of the purple nonsulfur photosynthetic bacterium Roseospira navarrensis DSM 15114.</title>
        <authorList>
            <person name="Kyndt J.A."/>
            <person name="Meyer T.E."/>
        </authorList>
    </citation>
    <scope>NUCLEOTIDE SEQUENCE [LARGE SCALE GENOMIC DNA]</scope>
    <source>
        <strain evidence="3 4">DSM 15114</strain>
    </source>
</reference>
<protein>
    <recommendedName>
        <fullName evidence="2">Autotransporter domain-containing protein</fullName>
    </recommendedName>
</protein>
<keyword evidence="1" id="KW-0732">Signal</keyword>